<reference evidence="1 2" key="1">
    <citation type="journal article" date="2022" name="Plant J.">
        <title>Chromosome-level genome of Camellia lanceoleosa provides a valuable resource for understanding genome evolution and self-incompatibility.</title>
        <authorList>
            <person name="Gong W."/>
            <person name="Xiao S."/>
            <person name="Wang L."/>
            <person name="Liao Z."/>
            <person name="Chang Y."/>
            <person name="Mo W."/>
            <person name="Hu G."/>
            <person name="Li W."/>
            <person name="Zhao G."/>
            <person name="Zhu H."/>
            <person name="Hu X."/>
            <person name="Ji K."/>
            <person name="Xiang X."/>
            <person name="Song Q."/>
            <person name="Yuan D."/>
            <person name="Jin S."/>
            <person name="Zhang L."/>
        </authorList>
    </citation>
    <scope>NUCLEOTIDE SEQUENCE [LARGE SCALE GENOMIC DNA]</scope>
    <source>
        <strain evidence="1">SQ_2022a</strain>
    </source>
</reference>
<organism evidence="1 2">
    <name type="scientific">Camellia lanceoleosa</name>
    <dbReference type="NCBI Taxonomy" id="1840588"/>
    <lineage>
        <taxon>Eukaryota</taxon>
        <taxon>Viridiplantae</taxon>
        <taxon>Streptophyta</taxon>
        <taxon>Embryophyta</taxon>
        <taxon>Tracheophyta</taxon>
        <taxon>Spermatophyta</taxon>
        <taxon>Magnoliopsida</taxon>
        <taxon>eudicotyledons</taxon>
        <taxon>Gunneridae</taxon>
        <taxon>Pentapetalae</taxon>
        <taxon>asterids</taxon>
        <taxon>Ericales</taxon>
        <taxon>Theaceae</taxon>
        <taxon>Camellia</taxon>
    </lineage>
</organism>
<comment type="caution">
    <text evidence="1">The sequence shown here is derived from an EMBL/GenBank/DDBJ whole genome shotgun (WGS) entry which is preliminary data.</text>
</comment>
<sequence>MSPGSLILLTLSCLYMAIYPYLTYAATDSIRPGQQLRDWEQLISAQAVFRLGFFSPSLSSSTNTGSSGSCYLAIWYDRVSHVPVWLANQHIPVTNSSGVVTMGSDGKLKIMLGDSWVRRLGGVQGQAPPTSRPSAVAHHGVSGVVKVVHMLVEVEWFRILDRSLVGHLWEMGGKGLSFATMSDWVHRWWQASRCRSRRSGLGLSDGFAAPSSWRGGLSSVQCGGFMEVDASSADLGSLRLCVRGSKSILSVVSIRWGSWQYSLTGRFRLQTQLRSKLGSKRVFHGRPLGLDKAQRATRGSMGQQHWATVNSIPDVGLDCAEPCVGHHESVLSPKGRDLAQPVQIQINPDLNRVFASLRNRFEPRQTNSGLGASSEDARSQERGVNSQSVSPQSSIESVHADSQSHCDGFVAEEQI</sequence>
<name>A0ACC0I9M2_9ERIC</name>
<accession>A0ACC0I9M2</accession>
<evidence type="ECO:0000313" key="1">
    <source>
        <dbReference type="EMBL" id="KAI8022135.1"/>
    </source>
</evidence>
<gene>
    <name evidence="1" type="ORF">LOK49_LG03G01377</name>
</gene>
<evidence type="ECO:0000313" key="2">
    <source>
        <dbReference type="Proteomes" id="UP001060215"/>
    </source>
</evidence>
<proteinExistence type="predicted"/>
<dbReference type="EMBL" id="CM045763">
    <property type="protein sequence ID" value="KAI8022135.1"/>
    <property type="molecule type" value="Genomic_DNA"/>
</dbReference>
<protein>
    <submittedName>
        <fullName evidence="1">G-type lectin S-receptor-like serine/threonine-protein kinase B120</fullName>
    </submittedName>
</protein>
<dbReference type="Proteomes" id="UP001060215">
    <property type="component" value="Chromosome 6"/>
</dbReference>
<keyword evidence="2" id="KW-1185">Reference proteome</keyword>